<keyword evidence="3" id="KW-1185">Reference proteome</keyword>
<dbReference type="InterPro" id="IPR045012">
    <property type="entry name" value="NLP"/>
</dbReference>
<name>A0A166DK63_DAUCS</name>
<evidence type="ECO:0000313" key="1">
    <source>
        <dbReference type="EMBL" id="KZN05346.1"/>
    </source>
</evidence>
<proteinExistence type="predicted"/>
<dbReference type="Gramene" id="KZN05346">
    <property type="protein sequence ID" value="KZN05346"/>
    <property type="gene ID" value="DCAR_006183"/>
</dbReference>
<dbReference type="STRING" id="79200.A0A166DK63"/>
<gene>
    <name evidence="1" type="ORF">DCAR_006183</name>
    <name evidence="2" type="ORF">DCAR_0206972</name>
</gene>
<dbReference type="GO" id="GO:0003700">
    <property type="term" value="F:DNA-binding transcription factor activity"/>
    <property type="evidence" value="ECO:0007669"/>
    <property type="project" value="InterPro"/>
</dbReference>
<evidence type="ECO:0000313" key="2">
    <source>
        <dbReference type="EMBL" id="WOG87741.1"/>
    </source>
</evidence>
<dbReference type="Proteomes" id="UP000077755">
    <property type="component" value="Chromosome 2"/>
</dbReference>
<dbReference type="EMBL" id="CP093344">
    <property type="protein sequence ID" value="WOG87741.1"/>
    <property type="molecule type" value="Genomic_DNA"/>
</dbReference>
<protein>
    <submittedName>
        <fullName evidence="1">Uncharacterized protein</fullName>
    </submittedName>
</protein>
<dbReference type="AlphaFoldDB" id="A0A166DK63"/>
<reference evidence="1" key="1">
    <citation type="journal article" date="2016" name="Nat. Genet.">
        <title>A high-quality carrot genome assembly provides new insights into carotenoid accumulation and asterid genome evolution.</title>
        <authorList>
            <person name="Iorizzo M."/>
            <person name="Ellison S."/>
            <person name="Senalik D."/>
            <person name="Zeng P."/>
            <person name="Satapoomin P."/>
            <person name="Huang J."/>
            <person name="Bowman M."/>
            <person name="Iovene M."/>
            <person name="Sanseverino W."/>
            <person name="Cavagnaro P."/>
            <person name="Yildiz M."/>
            <person name="Macko-Podgorni A."/>
            <person name="Moranska E."/>
            <person name="Grzebelus E."/>
            <person name="Grzebelus D."/>
            <person name="Ashrafi H."/>
            <person name="Zheng Z."/>
            <person name="Cheng S."/>
            <person name="Spooner D."/>
            <person name="Van Deynze A."/>
            <person name="Simon P."/>
        </authorList>
    </citation>
    <scope>NUCLEOTIDE SEQUENCE [LARGE SCALE GENOMIC DNA]</scope>
    <source>
        <tissue evidence="1">Leaf</tissue>
    </source>
</reference>
<evidence type="ECO:0000313" key="3">
    <source>
        <dbReference type="Proteomes" id="UP000077755"/>
    </source>
</evidence>
<dbReference type="EMBL" id="LNRQ01000002">
    <property type="protein sequence ID" value="KZN05346.1"/>
    <property type="molecule type" value="Genomic_DNA"/>
</dbReference>
<reference evidence="2" key="2">
    <citation type="submission" date="2022-03" db="EMBL/GenBank/DDBJ databases">
        <title>Draft title - Genomic analysis of global carrot germplasm unveils the trajectory of domestication and the origin of high carotenoid orange carrot.</title>
        <authorList>
            <person name="Iorizzo M."/>
            <person name="Ellison S."/>
            <person name="Senalik D."/>
            <person name="Macko-Podgorni A."/>
            <person name="Grzebelus D."/>
            <person name="Bostan H."/>
            <person name="Rolling W."/>
            <person name="Curaba J."/>
            <person name="Simon P."/>
        </authorList>
    </citation>
    <scope>NUCLEOTIDE SEQUENCE</scope>
    <source>
        <tissue evidence="2">Leaf</tissue>
    </source>
</reference>
<dbReference type="PANTHER" id="PTHR32002">
    <property type="entry name" value="PROTEIN NLP8"/>
    <property type="match status" value="1"/>
</dbReference>
<organism evidence="1">
    <name type="scientific">Daucus carota subsp. sativus</name>
    <name type="common">Carrot</name>
    <dbReference type="NCBI Taxonomy" id="79200"/>
    <lineage>
        <taxon>Eukaryota</taxon>
        <taxon>Viridiplantae</taxon>
        <taxon>Streptophyta</taxon>
        <taxon>Embryophyta</taxon>
        <taxon>Tracheophyta</taxon>
        <taxon>Spermatophyta</taxon>
        <taxon>Magnoliopsida</taxon>
        <taxon>eudicotyledons</taxon>
        <taxon>Gunneridae</taxon>
        <taxon>Pentapetalae</taxon>
        <taxon>asterids</taxon>
        <taxon>campanulids</taxon>
        <taxon>Apiales</taxon>
        <taxon>Apiaceae</taxon>
        <taxon>Apioideae</taxon>
        <taxon>Scandiceae</taxon>
        <taxon>Daucinae</taxon>
        <taxon>Daucus</taxon>
        <taxon>Daucus sect. Daucus</taxon>
    </lineage>
</organism>
<dbReference type="PANTHER" id="PTHR32002:SF41">
    <property type="entry name" value="PROTEIN NLP8"/>
    <property type="match status" value="1"/>
</dbReference>
<accession>A0A166DK63</accession>
<sequence length="81" mass="9344">MMIKALSLFMESSGVEILAQLWILVKDRDQLKLSTCEHPYLLDHMLARYREISRRFTFPAEVELGSSLGLPNRVYASKISE</sequence>